<comment type="domain">
    <text evidence="6">Contains a C-terminal catalytic domain, and an N-terminal region which modulates catalytic activity.</text>
</comment>
<dbReference type="Pfam" id="PF01339">
    <property type="entry name" value="CheB_methylest"/>
    <property type="match status" value="1"/>
</dbReference>
<feature type="domain" description="CheB-type methylesterase" evidence="10">
    <location>
        <begin position="176"/>
        <end position="369"/>
    </location>
</feature>
<dbReference type="NCBIfam" id="NF001965">
    <property type="entry name" value="PRK00742.1"/>
    <property type="match status" value="1"/>
</dbReference>
<dbReference type="STRING" id="34103.SAMN05421778_107178"/>
<dbReference type="CDD" id="cd17541">
    <property type="entry name" value="REC_CheB-like"/>
    <property type="match status" value="1"/>
</dbReference>
<comment type="subcellular location">
    <subcellularLocation>
        <location evidence="6">Cytoplasm</location>
    </subcellularLocation>
</comment>
<evidence type="ECO:0000256" key="5">
    <source>
        <dbReference type="ARBA" id="ARBA00048267"/>
    </source>
</evidence>
<dbReference type="InterPro" id="IPR008248">
    <property type="entry name" value="CheB-like"/>
</dbReference>
<evidence type="ECO:0000256" key="6">
    <source>
        <dbReference type="HAMAP-Rule" id="MF_00099"/>
    </source>
</evidence>
<dbReference type="GO" id="GO:0050568">
    <property type="term" value="F:protein-glutamine glutaminase activity"/>
    <property type="evidence" value="ECO:0007669"/>
    <property type="project" value="UniProtKB-UniRule"/>
</dbReference>
<dbReference type="Pfam" id="PF00072">
    <property type="entry name" value="Response_reg"/>
    <property type="match status" value="1"/>
</dbReference>
<dbReference type="InterPro" id="IPR035909">
    <property type="entry name" value="CheB_C"/>
</dbReference>
<dbReference type="eggNOG" id="COG2201">
    <property type="taxonomic scope" value="Bacteria"/>
</dbReference>
<dbReference type="GO" id="GO:0000156">
    <property type="term" value="F:phosphorelay response regulator activity"/>
    <property type="evidence" value="ECO:0007669"/>
    <property type="project" value="InterPro"/>
</dbReference>
<comment type="PTM">
    <text evidence="6">Phosphorylated by CheA. Phosphorylation of the N-terminal regulatory domain activates the methylesterase activity.</text>
</comment>
<keyword evidence="2 6" id="KW-0145">Chemotaxis</keyword>
<reference evidence="11 12" key="1">
    <citation type="journal article" date="2014" name="FEMS Microbiol. Ecol.">
        <title>Sphaerotilus natans encrusted with nanoball-shaped Fe(III) oxide minerals formed by nitrate-reducing mixotrophic Fe(II) oxidation.</title>
        <authorList>
            <person name="Park S."/>
            <person name="Kim D.H."/>
            <person name="Lee J.H."/>
            <person name="Hur H.G."/>
        </authorList>
    </citation>
    <scope>NUCLEOTIDE SEQUENCE [LARGE SCALE GENOMIC DNA]</scope>
    <source>
        <strain evidence="11 12">DSM 6575</strain>
    </source>
</reference>
<feature type="active site" evidence="6 7">
    <location>
        <position position="215"/>
    </location>
</feature>
<dbReference type="EC" id="3.1.1.61" evidence="6"/>
<evidence type="ECO:0000259" key="9">
    <source>
        <dbReference type="PROSITE" id="PS50110"/>
    </source>
</evidence>
<dbReference type="EMBL" id="AZRA01000028">
    <property type="protein sequence ID" value="KDB53164.1"/>
    <property type="molecule type" value="Genomic_DNA"/>
</dbReference>
<dbReference type="InterPro" id="IPR011006">
    <property type="entry name" value="CheY-like_superfamily"/>
</dbReference>
<comment type="catalytic activity">
    <reaction evidence="5 6">
        <text>[protein]-L-glutamate 5-O-methyl ester + H2O = L-glutamyl-[protein] + methanol + H(+)</text>
        <dbReference type="Rhea" id="RHEA:23236"/>
        <dbReference type="Rhea" id="RHEA-COMP:10208"/>
        <dbReference type="Rhea" id="RHEA-COMP:10311"/>
        <dbReference type="ChEBI" id="CHEBI:15377"/>
        <dbReference type="ChEBI" id="CHEBI:15378"/>
        <dbReference type="ChEBI" id="CHEBI:17790"/>
        <dbReference type="ChEBI" id="CHEBI:29973"/>
        <dbReference type="ChEBI" id="CHEBI:82795"/>
        <dbReference type="EC" id="3.1.1.61"/>
    </reaction>
</comment>
<comment type="caution">
    <text evidence="11">The sequence shown here is derived from an EMBL/GenBank/DDBJ whole genome shotgun (WGS) entry which is preliminary data.</text>
</comment>
<feature type="domain" description="Response regulatory" evidence="9">
    <location>
        <begin position="18"/>
        <end position="134"/>
    </location>
</feature>
<dbReference type="PIRSF" id="PIRSF000876">
    <property type="entry name" value="RR_chemtxs_CheB"/>
    <property type="match status" value="1"/>
</dbReference>
<gene>
    <name evidence="6" type="primary">cheB</name>
    <name evidence="11" type="ORF">X805_12000</name>
</gene>
<comment type="similarity">
    <text evidence="6">Belongs to the CheB family.</text>
</comment>
<evidence type="ECO:0000313" key="12">
    <source>
        <dbReference type="Proteomes" id="UP000026714"/>
    </source>
</evidence>
<evidence type="ECO:0000256" key="7">
    <source>
        <dbReference type="PROSITE-ProRule" id="PRU00050"/>
    </source>
</evidence>
<dbReference type="InterPro" id="IPR000673">
    <property type="entry name" value="Sig_transdc_resp-reg_Me-estase"/>
</dbReference>
<keyword evidence="4 6" id="KW-0378">Hydrolase</keyword>
<dbReference type="PROSITE" id="PS50122">
    <property type="entry name" value="CHEB"/>
    <property type="match status" value="1"/>
</dbReference>
<dbReference type="HAMAP" id="MF_00099">
    <property type="entry name" value="CheB_chemtxs"/>
    <property type="match status" value="1"/>
</dbReference>
<dbReference type="PATRIC" id="fig|1286631.3.peg.1187"/>
<proteinExistence type="inferred from homology"/>
<evidence type="ECO:0000256" key="4">
    <source>
        <dbReference type="ARBA" id="ARBA00022801"/>
    </source>
</evidence>
<dbReference type="PROSITE" id="PS50110">
    <property type="entry name" value="RESPONSE_REGULATORY"/>
    <property type="match status" value="1"/>
</dbReference>
<keyword evidence="1 6" id="KW-0963">Cytoplasm</keyword>
<dbReference type="Proteomes" id="UP000026714">
    <property type="component" value="Unassembled WGS sequence"/>
</dbReference>
<evidence type="ECO:0000313" key="11">
    <source>
        <dbReference type="EMBL" id="KDB53164.1"/>
    </source>
</evidence>
<dbReference type="PANTHER" id="PTHR42872">
    <property type="entry name" value="PROTEIN-GLUTAMATE METHYLESTERASE/PROTEIN-GLUTAMINE GLUTAMINASE"/>
    <property type="match status" value="1"/>
</dbReference>
<evidence type="ECO:0000259" key="10">
    <source>
        <dbReference type="PROSITE" id="PS50122"/>
    </source>
</evidence>
<dbReference type="InterPro" id="IPR001789">
    <property type="entry name" value="Sig_transdc_resp-reg_receiver"/>
</dbReference>
<dbReference type="Gene3D" id="3.40.50.180">
    <property type="entry name" value="Methylesterase CheB, C-terminal domain"/>
    <property type="match status" value="1"/>
</dbReference>
<evidence type="ECO:0000256" key="8">
    <source>
        <dbReference type="PROSITE-ProRule" id="PRU00169"/>
    </source>
</evidence>
<dbReference type="Gene3D" id="3.40.50.2300">
    <property type="match status" value="1"/>
</dbReference>
<dbReference type="SMART" id="SM00448">
    <property type="entry name" value="REC"/>
    <property type="match status" value="1"/>
</dbReference>
<dbReference type="NCBIfam" id="NF009206">
    <property type="entry name" value="PRK12555.1"/>
    <property type="match status" value="1"/>
</dbReference>
<comment type="catalytic activity">
    <reaction evidence="6">
        <text>L-glutaminyl-[protein] + H2O = L-glutamyl-[protein] + NH4(+)</text>
        <dbReference type="Rhea" id="RHEA:16441"/>
        <dbReference type="Rhea" id="RHEA-COMP:10207"/>
        <dbReference type="Rhea" id="RHEA-COMP:10208"/>
        <dbReference type="ChEBI" id="CHEBI:15377"/>
        <dbReference type="ChEBI" id="CHEBI:28938"/>
        <dbReference type="ChEBI" id="CHEBI:29973"/>
        <dbReference type="ChEBI" id="CHEBI:30011"/>
        <dbReference type="EC" id="3.5.1.44"/>
    </reaction>
</comment>
<protein>
    <recommendedName>
        <fullName evidence="6">Protein-glutamate methylesterase/protein-glutamine glutaminase</fullName>
        <ecNumber evidence="6">3.1.1.61</ecNumber>
        <ecNumber evidence="6">3.5.1.44</ecNumber>
    </recommendedName>
</protein>
<name>A0A059KPM8_9BURK</name>
<dbReference type="GO" id="GO:0005737">
    <property type="term" value="C:cytoplasm"/>
    <property type="evidence" value="ECO:0007669"/>
    <property type="project" value="UniProtKB-SubCell"/>
</dbReference>
<dbReference type="EC" id="3.5.1.44" evidence="6"/>
<comment type="function">
    <text evidence="6">Involved in chemotaxis. Part of a chemotaxis signal transduction system that modulates chemotaxis in response to various stimuli. Catalyzes the demethylation of specific methylglutamate residues introduced into the chemoreceptors (methyl-accepting chemotaxis proteins or MCP) by CheR. Also mediates the irreversible deamidation of specific glutamine residues to glutamic acid.</text>
</comment>
<evidence type="ECO:0000256" key="2">
    <source>
        <dbReference type="ARBA" id="ARBA00022500"/>
    </source>
</evidence>
<feature type="active site" evidence="6 7">
    <location>
        <position position="188"/>
    </location>
</feature>
<dbReference type="GO" id="GO:0006935">
    <property type="term" value="P:chemotaxis"/>
    <property type="evidence" value="ECO:0007669"/>
    <property type="project" value="UniProtKB-UniRule"/>
</dbReference>
<organism evidence="11 12">
    <name type="scientific">Sphaerotilus natans subsp. natans DSM 6575</name>
    <dbReference type="NCBI Taxonomy" id="1286631"/>
    <lineage>
        <taxon>Bacteria</taxon>
        <taxon>Pseudomonadati</taxon>
        <taxon>Pseudomonadota</taxon>
        <taxon>Betaproteobacteria</taxon>
        <taxon>Burkholderiales</taxon>
        <taxon>Sphaerotilaceae</taxon>
        <taxon>Sphaerotilus</taxon>
    </lineage>
</organism>
<dbReference type="PANTHER" id="PTHR42872:SF6">
    <property type="entry name" value="PROTEIN-GLUTAMATE METHYLESTERASE_PROTEIN-GLUTAMINE GLUTAMINASE"/>
    <property type="match status" value="1"/>
</dbReference>
<keyword evidence="3 6" id="KW-0597">Phosphoprotein</keyword>
<feature type="modified residue" description="4-aspartylphosphate" evidence="6 8">
    <location>
        <position position="68"/>
    </location>
</feature>
<feature type="active site" evidence="6 7">
    <location>
        <position position="311"/>
    </location>
</feature>
<dbReference type="SUPFAM" id="SSF52172">
    <property type="entry name" value="CheY-like"/>
    <property type="match status" value="1"/>
</dbReference>
<evidence type="ECO:0000256" key="3">
    <source>
        <dbReference type="ARBA" id="ARBA00022553"/>
    </source>
</evidence>
<dbReference type="RefSeq" id="WP_051631672.1">
    <property type="nucleotide sequence ID" value="NZ_AZRA01000028.1"/>
</dbReference>
<dbReference type="AlphaFoldDB" id="A0A059KPM8"/>
<dbReference type="SUPFAM" id="SSF52738">
    <property type="entry name" value="Methylesterase CheB, C-terminal domain"/>
    <property type="match status" value="1"/>
</dbReference>
<sequence length="378" mass="40073">MPELPRRPIPAAGTRPVRAFLIDDSAVVRRFMAEKLTAGGIEVIGTAGDPLFAMPKMTADWPDVIVLDVEMPRMDGLTFLRQLMNERPTPVVMCSTLTEKGCETTMAALDAGAVGFVTKPKEGLREFLTDDGNGLVAAVKAAARANVAAAASLRSQRPAPGSAPVIRPPAVQQAMSRTTDRVVAIGLSTGGVQSIEVVLRGLGRTTTPGIVMVQHMPEKFTASLAARLDSQYDLEVMEAKDGDRVINGRLLIAPGGRHMRLLRSGAQYVVEVKDGPLINHHRPSVDILFKSVAQNAGRNALGIILTGMGNDGARGLLEMHRAGAWTAAQDEATSIVYGMPAEALKLGGVDDVLPLGRVAEWIHSASHRPLRTPGAAPG</sequence>
<accession>A0A059KPM8</accession>
<dbReference type="CDD" id="cd16432">
    <property type="entry name" value="CheB_Rec"/>
    <property type="match status" value="1"/>
</dbReference>
<dbReference type="GO" id="GO:0008984">
    <property type="term" value="F:protein-glutamate methylesterase activity"/>
    <property type="evidence" value="ECO:0007669"/>
    <property type="project" value="UniProtKB-UniRule"/>
</dbReference>
<keyword evidence="12" id="KW-1185">Reference proteome</keyword>
<evidence type="ECO:0000256" key="1">
    <source>
        <dbReference type="ARBA" id="ARBA00022490"/>
    </source>
</evidence>